<evidence type="ECO:0000256" key="1">
    <source>
        <dbReference type="SAM" id="MobiDB-lite"/>
    </source>
</evidence>
<feature type="region of interest" description="Disordered" evidence="1">
    <location>
        <begin position="342"/>
        <end position="364"/>
    </location>
</feature>
<organism evidence="2 3">
    <name type="scientific">Actinoplanes sichuanensis</name>
    <dbReference type="NCBI Taxonomy" id="512349"/>
    <lineage>
        <taxon>Bacteria</taxon>
        <taxon>Bacillati</taxon>
        <taxon>Actinomycetota</taxon>
        <taxon>Actinomycetes</taxon>
        <taxon>Micromonosporales</taxon>
        <taxon>Micromonosporaceae</taxon>
        <taxon>Actinoplanes</taxon>
    </lineage>
</organism>
<dbReference type="Proteomes" id="UP001597183">
    <property type="component" value="Unassembled WGS sequence"/>
</dbReference>
<comment type="caution">
    <text evidence="2">The sequence shown here is derived from an EMBL/GenBank/DDBJ whole genome shotgun (WGS) entry which is preliminary data.</text>
</comment>
<reference evidence="3" key="1">
    <citation type="journal article" date="2019" name="Int. J. Syst. Evol. Microbiol.">
        <title>The Global Catalogue of Microorganisms (GCM) 10K type strain sequencing project: providing services to taxonomists for standard genome sequencing and annotation.</title>
        <authorList>
            <consortium name="The Broad Institute Genomics Platform"/>
            <consortium name="The Broad Institute Genome Sequencing Center for Infectious Disease"/>
            <person name="Wu L."/>
            <person name="Ma J."/>
        </authorList>
    </citation>
    <scope>NUCLEOTIDE SEQUENCE [LARGE SCALE GENOMIC DNA]</scope>
    <source>
        <strain evidence="3">CCM 7526</strain>
    </source>
</reference>
<accession>A0ABW4AXM5</accession>
<sequence length="364" mass="37429">MADQRGEPSSDRGRPDVVLRFLPTTGPQTRPVPIESGGEQPVAGRRAGAPVGGSRLAGRATLARLRGALNEPTAPQPIVKPSTPADVGRVTLVYEQVRKPWRLWVFTAMLVSLTVGVLLGQAEAYRSTPPRVVPTVADAVQPSGAAPLTAPLGATRQRRLEITGPATIMRIRTAQLGEGLYHITGFDPNVSPAVTENSDGTVLALTPGTGAEVVLNSAVAWTVKLTGGAGELDVDSRAGGLAGVESTAAVSRGLLQLAKPKGSVPLNITGPIGDLTVRTEAGALVRVRAGQGAGQAVIGGKTRRDVKNGATLQETGWRAATGRYDIRLTARVNTIVVDHPPTAAPSTGVVPSTGAVPSATPSGR</sequence>
<feature type="region of interest" description="Disordered" evidence="1">
    <location>
        <begin position="1"/>
        <end position="53"/>
    </location>
</feature>
<evidence type="ECO:0008006" key="4">
    <source>
        <dbReference type="Google" id="ProtNLM"/>
    </source>
</evidence>
<feature type="compositionally biased region" description="Basic and acidic residues" evidence="1">
    <location>
        <begin position="1"/>
        <end position="17"/>
    </location>
</feature>
<dbReference type="EMBL" id="JBHTMK010000079">
    <property type="protein sequence ID" value="MFD1374112.1"/>
    <property type="molecule type" value="Genomic_DNA"/>
</dbReference>
<gene>
    <name evidence="2" type="ORF">ACFQ5G_53040</name>
</gene>
<keyword evidence="3" id="KW-1185">Reference proteome</keyword>
<dbReference type="RefSeq" id="WP_317794285.1">
    <property type="nucleotide sequence ID" value="NZ_AP028461.1"/>
</dbReference>
<evidence type="ECO:0000313" key="2">
    <source>
        <dbReference type="EMBL" id="MFD1374112.1"/>
    </source>
</evidence>
<feature type="compositionally biased region" description="Low complexity" evidence="1">
    <location>
        <begin position="41"/>
        <end position="53"/>
    </location>
</feature>
<proteinExistence type="predicted"/>
<evidence type="ECO:0000313" key="3">
    <source>
        <dbReference type="Proteomes" id="UP001597183"/>
    </source>
</evidence>
<name>A0ABW4AXM5_9ACTN</name>
<protein>
    <recommendedName>
        <fullName evidence="4">Adhesin domain-containing protein</fullName>
    </recommendedName>
</protein>